<proteinExistence type="predicted"/>
<dbReference type="GO" id="GO:0008932">
    <property type="term" value="F:lytic endotransglycosylase activity"/>
    <property type="evidence" value="ECO:0007669"/>
    <property type="project" value="TreeGrafter"/>
</dbReference>
<evidence type="ECO:0000313" key="4">
    <source>
        <dbReference type="EMBL" id="PAP75809.1"/>
    </source>
</evidence>
<name>A0A271IZ86_9BACT</name>
<keyword evidence="2" id="KW-0732">Signal</keyword>
<evidence type="ECO:0000259" key="3">
    <source>
        <dbReference type="PROSITE" id="PS51782"/>
    </source>
</evidence>
<feature type="region of interest" description="Disordered" evidence="1">
    <location>
        <begin position="111"/>
        <end position="130"/>
    </location>
</feature>
<evidence type="ECO:0000313" key="5">
    <source>
        <dbReference type="Proteomes" id="UP000216339"/>
    </source>
</evidence>
<feature type="signal peptide" evidence="2">
    <location>
        <begin position="1"/>
        <end position="17"/>
    </location>
</feature>
<dbReference type="AlphaFoldDB" id="A0A271IZ86"/>
<dbReference type="RefSeq" id="WP_143537559.1">
    <property type="nucleotide sequence ID" value="NZ_MQWD01000001.1"/>
</dbReference>
<reference evidence="4 5" key="1">
    <citation type="submission" date="2016-11" db="EMBL/GenBank/DDBJ databases">
        <title>Study of marine rhodopsin-containing bacteria.</title>
        <authorList>
            <person name="Yoshizawa S."/>
            <person name="Kumagai Y."/>
            <person name="Kogure K."/>
        </authorList>
    </citation>
    <scope>NUCLEOTIDE SEQUENCE [LARGE SCALE GENOMIC DNA]</scope>
    <source>
        <strain evidence="4 5">SAORIC-28</strain>
    </source>
</reference>
<dbReference type="InterPro" id="IPR036779">
    <property type="entry name" value="LysM_dom_sf"/>
</dbReference>
<comment type="caution">
    <text evidence="4">The sequence shown here is derived from an EMBL/GenBank/DDBJ whole genome shotgun (WGS) entry which is preliminary data.</text>
</comment>
<dbReference type="Pfam" id="PF01476">
    <property type="entry name" value="LysM"/>
    <property type="match status" value="1"/>
</dbReference>
<keyword evidence="5" id="KW-1185">Reference proteome</keyword>
<evidence type="ECO:0000256" key="1">
    <source>
        <dbReference type="SAM" id="MobiDB-lite"/>
    </source>
</evidence>
<evidence type="ECO:0000256" key="2">
    <source>
        <dbReference type="SAM" id="SignalP"/>
    </source>
</evidence>
<dbReference type="SUPFAM" id="SSF54106">
    <property type="entry name" value="LysM domain"/>
    <property type="match status" value="1"/>
</dbReference>
<protein>
    <recommendedName>
        <fullName evidence="3">LysM domain-containing protein</fullName>
    </recommendedName>
</protein>
<gene>
    <name evidence="4" type="ORF">BSZ37_04805</name>
</gene>
<dbReference type="EMBL" id="MQWD01000001">
    <property type="protein sequence ID" value="PAP75809.1"/>
    <property type="molecule type" value="Genomic_DNA"/>
</dbReference>
<dbReference type="Gene3D" id="3.10.350.10">
    <property type="entry name" value="LysM domain"/>
    <property type="match status" value="1"/>
</dbReference>
<dbReference type="SMART" id="SM00257">
    <property type="entry name" value="LysM"/>
    <property type="match status" value="1"/>
</dbReference>
<dbReference type="InterPro" id="IPR018392">
    <property type="entry name" value="LysM"/>
</dbReference>
<dbReference type="PROSITE" id="PS51782">
    <property type="entry name" value="LYSM"/>
    <property type="match status" value="1"/>
</dbReference>
<feature type="chain" id="PRO_5012605672" description="LysM domain-containing protein" evidence="2">
    <location>
        <begin position="18"/>
        <end position="172"/>
    </location>
</feature>
<accession>A0A271IZ86</accession>
<dbReference type="PANTHER" id="PTHR33734">
    <property type="entry name" value="LYSM DOMAIN-CONTAINING GPI-ANCHORED PROTEIN 2"/>
    <property type="match status" value="1"/>
</dbReference>
<sequence>MRAAVLVLLLLAPSASAQVAARLADLRLETAVRLALVDDARTRALDVAVAARDGGVEVRGDVPPTLQPLVAEIARGVRGVRVVGGAAVPDRPAPSTDRAAAPLRVQPVPEVERSAAPVRPTSTDAGPTYHTVERGDTLFSLARRYDTTVQAILDLNGRDSTDIRIGQRLRVR</sequence>
<dbReference type="Proteomes" id="UP000216339">
    <property type="component" value="Unassembled WGS sequence"/>
</dbReference>
<dbReference type="PANTHER" id="PTHR33734:SF22">
    <property type="entry name" value="MEMBRANE-BOUND LYTIC MUREIN TRANSGLYCOSYLASE D"/>
    <property type="match status" value="1"/>
</dbReference>
<dbReference type="CDD" id="cd00118">
    <property type="entry name" value="LysM"/>
    <property type="match status" value="1"/>
</dbReference>
<dbReference type="OrthoDB" id="977752at2"/>
<organism evidence="4 5">
    <name type="scientific">Rubrivirga marina</name>
    <dbReference type="NCBI Taxonomy" id="1196024"/>
    <lineage>
        <taxon>Bacteria</taxon>
        <taxon>Pseudomonadati</taxon>
        <taxon>Rhodothermota</taxon>
        <taxon>Rhodothermia</taxon>
        <taxon>Rhodothermales</taxon>
        <taxon>Rubricoccaceae</taxon>
        <taxon>Rubrivirga</taxon>
    </lineage>
</organism>
<feature type="domain" description="LysM" evidence="3">
    <location>
        <begin position="128"/>
        <end position="171"/>
    </location>
</feature>